<dbReference type="InterPro" id="IPR013785">
    <property type="entry name" value="Aldolase_TIM"/>
</dbReference>
<dbReference type="InterPro" id="IPR006218">
    <property type="entry name" value="DAHP1/KDSA"/>
</dbReference>
<keyword evidence="4 8" id="KW-0028">Amino-acid biosynthesis</keyword>
<dbReference type="RefSeq" id="WP_425344935.1">
    <property type="nucleotide sequence ID" value="NZ_JBGUBD010000004.1"/>
</dbReference>
<dbReference type="GO" id="GO:0003849">
    <property type="term" value="F:3-deoxy-7-phosphoheptulonate synthase activity"/>
    <property type="evidence" value="ECO:0007669"/>
    <property type="project" value="UniProtKB-EC"/>
</dbReference>
<keyword evidence="6 8" id="KW-0057">Aromatic amino acid biosynthesis</keyword>
<dbReference type="PANTHER" id="PTHR21225">
    <property type="entry name" value="PHOSPHO-2-DEHYDRO-3-DEOXYHEPTONATE ALDOLASE DAHP SYNTHETASE"/>
    <property type="match status" value="1"/>
</dbReference>
<dbReference type="Gene3D" id="3.20.20.70">
    <property type="entry name" value="Aldolase class I"/>
    <property type="match status" value="1"/>
</dbReference>
<evidence type="ECO:0000256" key="8">
    <source>
        <dbReference type="PIRNR" id="PIRNR001361"/>
    </source>
</evidence>
<evidence type="ECO:0000256" key="1">
    <source>
        <dbReference type="ARBA" id="ARBA00003726"/>
    </source>
</evidence>
<evidence type="ECO:0000313" key="12">
    <source>
        <dbReference type="Proteomes" id="UP001575105"/>
    </source>
</evidence>
<dbReference type="EMBL" id="JBGUBD010000004">
    <property type="protein sequence ID" value="MFA9478006.1"/>
    <property type="molecule type" value="Genomic_DNA"/>
</dbReference>
<name>A0ABV4U344_9BACT</name>
<dbReference type="Proteomes" id="UP001575105">
    <property type="component" value="Unassembled WGS sequence"/>
</dbReference>
<gene>
    <name evidence="11" type="ORF">ACERK3_06805</name>
</gene>
<comment type="pathway">
    <text evidence="2 8">Metabolic intermediate biosynthesis; chorismate biosynthesis; chorismate from D-erythrose 4-phosphate and phosphoenolpyruvate: step 1/7.</text>
</comment>
<feature type="region of interest" description="Disordered" evidence="9">
    <location>
        <begin position="1"/>
        <end position="33"/>
    </location>
</feature>
<accession>A0ABV4U344</accession>
<comment type="caution">
    <text evidence="11">The sequence shown here is derived from an EMBL/GenBank/DDBJ whole genome shotgun (WGS) entry which is preliminary data.</text>
</comment>
<reference evidence="11 12" key="1">
    <citation type="submission" date="2024-08" db="EMBL/GenBank/DDBJ databases">
        <title>Whole-genome sequencing of halo(alkali)philic microorganisms from hypersaline lakes.</title>
        <authorList>
            <person name="Sorokin D.Y."/>
            <person name="Merkel A.Y."/>
            <person name="Messina E."/>
            <person name="Yakimov M."/>
        </authorList>
    </citation>
    <scope>NUCLEOTIDE SEQUENCE [LARGE SCALE GENOMIC DNA]</scope>
    <source>
        <strain evidence="11 12">AB-hyl4</strain>
    </source>
</reference>
<comment type="function">
    <text evidence="1 8">Stereospecific condensation of phosphoenolpyruvate (PEP) and D-erythrose-4-phosphate (E4P) giving rise to 3-deoxy-D-arabino-heptulosonate-7-phosphate (DAHP).</text>
</comment>
<sequence>MPQAGEQAINAPATGHEPTQNVNVAGTTPLTGPRELERQFPADAVHHRTVIDARRAIQAILRGEDPRLLVVVGPCSIHDVSAAMEYARKLAELRERFADRLFIVMRVYFEKPRTTIGWKGLINDPHLDDSFDLAQGLKLARKLLLDVNALSLPTGTEMLDPITPQYIDDLVSWASIGARTTESQTHRQMASGLSMPVGYKNATNGSLQVALDAMASARSPHHFLGIDEDGRSCIVATRGNAFGHLILRGGTGKPNYHPDNVADAATRLREAGLEPRLMIDCSHANSNKKHEQQEVVWQSILEQRAASRTEASRKSGSPIIGAMLESNLHEGKQSIPADKSKLKHGISITDACIGWAKTEALLQQAYDRLG</sequence>
<evidence type="ECO:0000256" key="4">
    <source>
        <dbReference type="ARBA" id="ARBA00022605"/>
    </source>
</evidence>
<dbReference type="NCBIfam" id="TIGR00034">
    <property type="entry name" value="aroFGH"/>
    <property type="match status" value="1"/>
</dbReference>
<comment type="catalytic activity">
    <reaction evidence="7 8">
        <text>D-erythrose 4-phosphate + phosphoenolpyruvate + H2O = 7-phospho-2-dehydro-3-deoxy-D-arabino-heptonate + phosphate</text>
        <dbReference type="Rhea" id="RHEA:14717"/>
        <dbReference type="ChEBI" id="CHEBI:15377"/>
        <dbReference type="ChEBI" id="CHEBI:16897"/>
        <dbReference type="ChEBI" id="CHEBI:43474"/>
        <dbReference type="ChEBI" id="CHEBI:58394"/>
        <dbReference type="ChEBI" id="CHEBI:58702"/>
        <dbReference type="EC" id="2.5.1.54"/>
    </reaction>
</comment>
<evidence type="ECO:0000256" key="3">
    <source>
        <dbReference type="ARBA" id="ARBA00007985"/>
    </source>
</evidence>
<dbReference type="InterPro" id="IPR006219">
    <property type="entry name" value="DAHP_synth_1"/>
</dbReference>
<dbReference type="PANTHER" id="PTHR21225:SF12">
    <property type="entry name" value="PHOSPHO-2-DEHYDRO-3-DEOXYHEPTONATE ALDOLASE, TYROSINE-INHIBITED"/>
    <property type="match status" value="1"/>
</dbReference>
<dbReference type="SUPFAM" id="SSF51569">
    <property type="entry name" value="Aldolase"/>
    <property type="match status" value="1"/>
</dbReference>
<dbReference type="NCBIfam" id="NF009395">
    <property type="entry name" value="PRK12755.1"/>
    <property type="match status" value="1"/>
</dbReference>
<evidence type="ECO:0000313" key="11">
    <source>
        <dbReference type="EMBL" id="MFA9478006.1"/>
    </source>
</evidence>
<feature type="compositionally biased region" description="Polar residues" evidence="9">
    <location>
        <begin position="17"/>
        <end position="30"/>
    </location>
</feature>
<comment type="similarity">
    <text evidence="3 8">Belongs to the class-I DAHP synthase family.</text>
</comment>
<dbReference type="Pfam" id="PF00793">
    <property type="entry name" value="DAHP_synth_1"/>
    <property type="match status" value="1"/>
</dbReference>
<evidence type="ECO:0000256" key="2">
    <source>
        <dbReference type="ARBA" id="ARBA00004688"/>
    </source>
</evidence>
<evidence type="ECO:0000256" key="5">
    <source>
        <dbReference type="ARBA" id="ARBA00022679"/>
    </source>
</evidence>
<evidence type="ECO:0000256" key="6">
    <source>
        <dbReference type="ARBA" id="ARBA00023141"/>
    </source>
</evidence>
<organism evidence="11 12">
    <name type="scientific">Natronomicrosphaera hydrolytica</name>
    <dbReference type="NCBI Taxonomy" id="3242702"/>
    <lineage>
        <taxon>Bacteria</taxon>
        <taxon>Pseudomonadati</taxon>
        <taxon>Planctomycetota</taxon>
        <taxon>Phycisphaerae</taxon>
        <taxon>Phycisphaerales</taxon>
        <taxon>Phycisphaeraceae</taxon>
        <taxon>Natronomicrosphaera</taxon>
    </lineage>
</organism>
<evidence type="ECO:0000256" key="7">
    <source>
        <dbReference type="ARBA" id="ARBA00047508"/>
    </source>
</evidence>
<dbReference type="PIRSF" id="PIRSF001361">
    <property type="entry name" value="DAHP_synthase"/>
    <property type="match status" value="1"/>
</dbReference>
<feature type="domain" description="DAHP synthetase I/KDSA" evidence="10">
    <location>
        <begin position="59"/>
        <end position="362"/>
    </location>
</feature>
<keyword evidence="5 8" id="KW-0808">Transferase</keyword>
<keyword evidence="12" id="KW-1185">Reference proteome</keyword>
<evidence type="ECO:0000259" key="10">
    <source>
        <dbReference type="Pfam" id="PF00793"/>
    </source>
</evidence>
<evidence type="ECO:0000256" key="9">
    <source>
        <dbReference type="SAM" id="MobiDB-lite"/>
    </source>
</evidence>
<protein>
    <recommendedName>
        <fullName evidence="8">Phospho-2-dehydro-3-deoxyheptonate aldolase</fullName>
        <ecNumber evidence="8">2.5.1.54</ecNumber>
    </recommendedName>
</protein>
<proteinExistence type="inferred from homology"/>
<dbReference type="EC" id="2.5.1.54" evidence="8"/>